<dbReference type="AlphaFoldDB" id="A0A238XUL3"/>
<keyword evidence="1" id="KW-0411">Iron-sulfur</keyword>
<dbReference type="PROSITE" id="PS51318">
    <property type="entry name" value="TAT"/>
    <property type="match status" value="1"/>
</dbReference>
<keyword evidence="2" id="KW-0732">Signal</keyword>
<evidence type="ECO:0000313" key="4">
    <source>
        <dbReference type="Proteomes" id="UP000198324"/>
    </source>
</evidence>
<feature type="chain" id="PRO_5012805485" evidence="2">
    <location>
        <begin position="21"/>
        <end position="338"/>
    </location>
</feature>
<dbReference type="GO" id="GO:0051536">
    <property type="term" value="F:iron-sulfur cluster binding"/>
    <property type="evidence" value="ECO:0007669"/>
    <property type="project" value="UniProtKB-KW"/>
</dbReference>
<dbReference type="Gene3D" id="3.40.190.10">
    <property type="entry name" value="Periplasmic binding protein-like II"/>
    <property type="match status" value="2"/>
</dbReference>
<keyword evidence="1" id="KW-0408">Iron</keyword>
<dbReference type="PROSITE" id="PS51257">
    <property type="entry name" value="PROKAR_LIPOPROTEIN"/>
    <property type="match status" value="1"/>
</dbReference>
<accession>A0A238XUL3</accession>
<evidence type="ECO:0000256" key="1">
    <source>
        <dbReference type="ARBA" id="ARBA00023014"/>
    </source>
</evidence>
<evidence type="ECO:0000256" key="2">
    <source>
        <dbReference type="SAM" id="SignalP"/>
    </source>
</evidence>
<keyword evidence="1" id="KW-0479">Metal-binding</keyword>
<dbReference type="SUPFAM" id="SSF53850">
    <property type="entry name" value="Periplasmic binding protein-like II"/>
    <property type="match status" value="1"/>
</dbReference>
<organism evidence="3 4">
    <name type="scientific">Humidesulfovibrio mexicanus</name>
    <dbReference type="NCBI Taxonomy" id="147047"/>
    <lineage>
        <taxon>Bacteria</taxon>
        <taxon>Pseudomonadati</taxon>
        <taxon>Thermodesulfobacteriota</taxon>
        <taxon>Desulfovibrionia</taxon>
        <taxon>Desulfovibrionales</taxon>
        <taxon>Desulfovibrionaceae</taxon>
        <taxon>Humidesulfovibrio</taxon>
    </lineage>
</organism>
<gene>
    <name evidence="3" type="ORF">SAMN04488503_0413</name>
</gene>
<proteinExistence type="predicted"/>
<sequence>MNRRGFLRFATCGGAGLALAIAGCGAPQDTATALRLSGPALAESLPLLLLQRTLQSQGRQAAFTPWQSPDQLRSLISADTVDAAVLTITAAAVLYNRGVRLQVAALTEPSLWIVSTTPELRSLEQLHAQEVCLPFGPGDTPDLLLRCLADRLNVTLQPRHTGGSLEAVNLLLAGRARHAFLSEPAASLAVRRTADAGGCVLRKAVDVRETWAEAFPESPRLAHGALAVFASRSDIPAPRPLVARCEEPDSLDWLRAAYLREAALVARDPHQAAMLAIEVFPDLGRQTVDGIVPGSDLRPAIGSQGRDAAQFLLARLFELSPKALGGKLPGPGFLELGQ</sequence>
<dbReference type="InterPro" id="IPR006311">
    <property type="entry name" value="TAT_signal"/>
</dbReference>
<feature type="signal peptide" evidence="2">
    <location>
        <begin position="1"/>
        <end position="20"/>
    </location>
</feature>
<reference evidence="3 4" key="1">
    <citation type="submission" date="2017-06" db="EMBL/GenBank/DDBJ databases">
        <authorList>
            <person name="Kim H.J."/>
            <person name="Triplett B.A."/>
        </authorList>
    </citation>
    <scope>NUCLEOTIDE SEQUENCE [LARGE SCALE GENOMIC DNA]</scope>
    <source>
        <strain evidence="3 4">DSM 13116</strain>
    </source>
</reference>
<dbReference type="Proteomes" id="UP000198324">
    <property type="component" value="Unassembled WGS sequence"/>
</dbReference>
<protein>
    <submittedName>
        <fullName evidence="3">NitT/TauT family transport system substrate-binding protein</fullName>
    </submittedName>
</protein>
<dbReference type="EMBL" id="FZOC01000001">
    <property type="protein sequence ID" value="SNR62024.1"/>
    <property type="molecule type" value="Genomic_DNA"/>
</dbReference>
<keyword evidence="4" id="KW-1185">Reference proteome</keyword>
<evidence type="ECO:0000313" key="3">
    <source>
        <dbReference type="EMBL" id="SNR62024.1"/>
    </source>
</evidence>
<name>A0A238XUL3_9BACT</name>